<evidence type="ECO:0000313" key="1">
    <source>
        <dbReference type="EMBL" id="AVQ10255.1"/>
    </source>
</evidence>
<dbReference type="InterPro" id="IPR046781">
    <property type="entry name" value="Phage_ORF5"/>
</dbReference>
<accession>A0A2R3UAH7</accession>
<organism evidence="1">
    <name type="scientific">Gokushovirinae environmental samples</name>
    <dbReference type="NCBI Taxonomy" id="1478972"/>
    <lineage>
        <taxon>Viruses</taxon>
        <taxon>Monodnaviria</taxon>
        <taxon>Sangervirae</taxon>
        <taxon>Phixviricota</taxon>
        <taxon>Malgrandaviricetes</taxon>
        <taxon>Petitvirales</taxon>
        <taxon>Microviridae</taxon>
        <taxon>environmental samples</taxon>
    </lineage>
</organism>
<name>A0A2R3UAH7_9VIRU</name>
<reference evidence="1" key="1">
    <citation type="submission" date="2018-03" db="EMBL/GenBank/DDBJ databases">
        <title>Twenty-four Novel Viral Genomes identified from the Dushanzi Mud Volcanic Sediment in Xinjiang, China.</title>
        <authorList>
            <person name="Han L."/>
        </authorList>
    </citation>
    <scope>NUCLEOTIDE SEQUENCE</scope>
</reference>
<sequence length="71" mass="8020">MGAFMQPFFARSKDEARRSFSDAVADPKMEFGKHPGDYGLYCLGEWDDAGDIVVFHDKERLMDALDVMPST</sequence>
<dbReference type="EMBL" id="MH029528">
    <property type="protein sequence ID" value="AVQ10255.1"/>
    <property type="molecule type" value="Genomic_DNA"/>
</dbReference>
<dbReference type="Pfam" id="PF20577">
    <property type="entry name" value="Phage_ORF5"/>
    <property type="match status" value="1"/>
</dbReference>
<proteinExistence type="predicted"/>
<protein>
    <submittedName>
        <fullName evidence="1">DNA binding protein VP5</fullName>
    </submittedName>
</protein>